<reference evidence="1" key="2">
    <citation type="journal article" date="2015" name="Fish Shellfish Immunol.">
        <title>Early steps in the European eel (Anguilla anguilla)-Vibrio vulnificus interaction in the gills: Role of the RtxA13 toxin.</title>
        <authorList>
            <person name="Callol A."/>
            <person name="Pajuelo D."/>
            <person name="Ebbesson L."/>
            <person name="Teles M."/>
            <person name="MacKenzie S."/>
            <person name="Amaro C."/>
        </authorList>
    </citation>
    <scope>NUCLEOTIDE SEQUENCE</scope>
</reference>
<reference evidence="1" key="1">
    <citation type="submission" date="2014-11" db="EMBL/GenBank/DDBJ databases">
        <authorList>
            <person name="Amaro Gonzalez C."/>
        </authorList>
    </citation>
    <scope>NUCLEOTIDE SEQUENCE</scope>
</reference>
<proteinExistence type="predicted"/>
<organism evidence="1">
    <name type="scientific">Anguilla anguilla</name>
    <name type="common">European freshwater eel</name>
    <name type="synonym">Muraena anguilla</name>
    <dbReference type="NCBI Taxonomy" id="7936"/>
    <lineage>
        <taxon>Eukaryota</taxon>
        <taxon>Metazoa</taxon>
        <taxon>Chordata</taxon>
        <taxon>Craniata</taxon>
        <taxon>Vertebrata</taxon>
        <taxon>Euteleostomi</taxon>
        <taxon>Actinopterygii</taxon>
        <taxon>Neopterygii</taxon>
        <taxon>Teleostei</taxon>
        <taxon>Anguilliformes</taxon>
        <taxon>Anguillidae</taxon>
        <taxon>Anguilla</taxon>
    </lineage>
</organism>
<evidence type="ECO:0000313" key="1">
    <source>
        <dbReference type="EMBL" id="JAH71086.1"/>
    </source>
</evidence>
<sequence length="21" mass="2467">MWSLVFVNLKGNVCSLQRKDE</sequence>
<accession>A0A0E9UZB0</accession>
<dbReference type="EMBL" id="GBXM01037491">
    <property type="protein sequence ID" value="JAH71086.1"/>
    <property type="molecule type" value="Transcribed_RNA"/>
</dbReference>
<name>A0A0E9UZB0_ANGAN</name>
<dbReference type="AlphaFoldDB" id="A0A0E9UZB0"/>
<protein>
    <submittedName>
        <fullName evidence="1">Uncharacterized protein</fullName>
    </submittedName>
</protein>